<sequence>MIYDVIIVGAGASGLFLGANLKGKKVAILEKNSSAGKKILASGGGRCNITNRFVRAKNYLGEQKFIEQILKILSPDQVLKFFSELKFSEQKQNQFFCDSSAKSVLGLLLKRQNADIFYNKEVLGAKKVDEFFEILTKDEKFRARNLVIASGGLSYKALGASDVGYKIASEFGIELSPLAPALVGFSVQKDEFWFKELSGVSLSADVVINTKNESHKFSGDLLFTHRGISGPAILNASLFWQKGRICINFLPKFSEKNLVNGKKQLSSVLPLPKRFVLEFLRNFGLKDRAYYEFSDDEKSIIKRLFAYHFAPAGTFGFERAEVTKGGVKTIFLDENLESKSVKGLYFIGEVLDITGMLGGYNLHLAFASALKVASALKNNQSNRIEI</sequence>
<feature type="domain" description="RsdA/BaiN/AoA(So)-like Rossmann fold-like" evidence="4">
    <location>
        <begin position="4"/>
        <end position="373"/>
    </location>
</feature>
<feature type="domain" description="RsdA/BaiN/AoA(So)-like insert" evidence="5">
    <location>
        <begin position="180"/>
        <end position="322"/>
    </location>
</feature>
<dbReference type="InterPro" id="IPR036188">
    <property type="entry name" value="FAD/NAD-bd_sf"/>
</dbReference>
<dbReference type="Gene3D" id="1.10.8.260">
    <property type="entry name" value="HI0933 insert domain-like"/>
    <property type="match status" value="1"/>
</dbReference>
<dbReference type="Gene3D" id="3.50.50.60">
    <property type="entry name" value="FAD/NAD(P)-binding domain"/>
    <property type="match status" value="1"/>
</dbReference>
<protein>
    <submittedName>
        <fullName evidence="6">Aminoacetone oxidase family FAD-binding enzyme</fullName>
    </submittedName>
</protein>
<evidence type="ECO:0000259" key="5">
    <source>
        <dbReference type="Pfam" id="PF22780"/>
    </source>
</evidence>
<dbReference type="InterPro" id="IPR055178">
    <property type="entry name" value="RsdA/BaiN/AoA(So)-like_dom"/>
</dbReference>
<comment type="cofactor">
    <cofactor evidence="1">
        <name>FAD</name>
        <dbReference type="ChEBI" id="CHEBI:57692"/>
    </cofactor>
</comment>
<evidence type="ECO:0000259" key="4">
    <source>
        <dbReference type="Pfam" id="PF03486"/>
    </source>
</evidence>
<dbReference type="PANTHER" id="PTHR42887">
    <property type="entry name" value="OS12G0638800 PROTEIN"/>
    <property type="match status" value="1"/>
</dbReference>
<keyword evidence="3" id="KW-0274">FAD</keyword>
<dbReference type="Pfam" id="PF22780">
    <property type="entry name" value="HI0933_like_1st"/>
    <property type="match status" value="1"/>
</dbReference>
<dbReference type="PANTHER" id="PTHR42887:SF2">
    <property type="entry name" value="OS12G0638800 PROTEIN"/>
    <property type="match status" value="1"/>
</dbReference>
<evidence type="ECO:0000256" key="3">
    <source>
        <dbReference type="ARBA" id="ARBA00022827"/>
    </source>
</evidence>
<dbReference type="Proteomes" id="UP000195893">
    <property type="component" value="Unassembled WGS sequence"/>
</dbReference>
<dbReference type="Gene3D" id="2.40.30.10">
    <property type="entry name" value="Translation factors"/>
    <property type="match status" value="1"/>
</dbReference>
<dbReference type="AlphaFoldDB" id="A0A1Y5N998"/>
<gene>
    <name evidence="6" type="ORF">B9N60_06455</name>
</gene>
<dbReference type="RefSeq" id="WP_087581743.1">
    <property type="nucleotide sequence ID" value="NZ_NDYQ01000009.1"/>
</dbReference>
<dbReference type="InterPro" id="IPR057661">
    <property type="entry name" value="RsdA/BaiN/AoA(So)_Rossmann"/>
</dbReference>
<dbReference type="SUPFAM" id="SSF51905">
    <property type="entry name" value="FAD/NAD(P)-binding domain"/>
    <property type="match status" value="1"/>
</dbReference>
<organism evidence="6 7">
    <name type="scientific">Campylobacter concisus</name>
    <dbReference type="NCBI Taxonomy" id="199"/>
    <lineage>
        <taxon>Bacteria</taxon>
        <taxon>Pseudomonadati</taxon>
        <taxon>Campylobacterota</taxon>
        <taxon>Epsilonproteobacteria</taxon>
        <taxon>Campylobacterales</taxon>
        <taxon>Campylobacteraceae</taxon>
        <taxon>Campylobacter</taxon>
    </lineage>
</organism>
<evidence type="ECO:0000313" key="6">
    <source>
        <dbReference type="EMBL" id="OUT17099.1"/>
    </source>
</evidence>
<keyword evidence="2" id="KW-0285">Flavoprotein</keyword>
<dbReference type="InterPro" id="IPR023166">
    <property type="entry name" value="BaiN-like_dom_sf"/>
</dbReference>
<evidence type="ECO:0000313" key="7">
    <source>
        <dbReference type="Proteomes" id="UP000195893"/>
    </source>
</evidence>
<reference evidence="6 7" key="1">
    <citation type="submission" date="2017-04" db="EMBL/GenBank/DDBJ databases">
        <title>Complete genome of Campylobacter concisus ATCC 33237T and draft genomes for an additional eight well characterized C. concisus strains.</title>
        <authorList>
            <person name="Cornelius A.J."/>
            <person name="Miller W.G."/>
            <person name="Lastovica A.J."/>
            <person name="On S.L."/>
            <person name="French N.P."/>
            <person name="Vandenberg O."/>
            <person name="Biggs P.J."/>
        </authorList>
    </citation>
    <scope>NUCLEOTIDE SEQUENCE [LARGE SCALE GENOMIC DNA]</scope>
    <source>
        <strain evidence="6 7">Lasto127.99</strain>
    </source>
</reference>
<evidence type="ECO:0000256" key="1">
    <source>
        <dbReference type="ARBA" id="ARBA00001974"/>
    </source>
</evidence>
<evidence type="ECO:0000256" key="2">
    <source>
        <dbReference type="ARBA" id="ARBA00022630"/>
    </source>
</evidence>
<name>A0A1Y5N998_9BACT</name>
<comment type="caution">
    <text evidence="6">The sequence shown here is derived from an EMBL/GenBank/DDBJ whole genome shotgun (WGS) entry which is preliminary data.</text>
</comment>
<accession>A0A1Y5N998</accession>
<dbReference type="NCBIfam" id="TIGR00275">
    <property type="entry name" value="aminoacetone oxidase family FAD-binding enzyme"/>
    <property type="match status" value="1"/>
</dbReference>
<dbReference type="EMBL" id="NDYQ01000009">
    <property type="protein sequence ID" value="OUT17099.1"/>
    <property type="molecule type" value="Genomic_DNA"/>
</dbReference>
<dbReference type="InterPro" id="IPR004792">
    <property type="entry name" value="BaiN-like"/>
</dbReference>
<dbReference type="SUPFAM" id="SSF160996">
    <property type="entry name" value="HI0933 insert domain-like"/>
    <property type="match status" value="1"/>
</dbReference>
<dbReference type="Pfam" id="PF03486">
    <property type="entry name" value="HI0933_like"/>
    <property type="match status" value="1"/>
</dbReference>
<proteinExistence type="predicted"/>